<dbReference type="Proteomes" id="UP000070633">
    <property type="component" value="Unassembled WGS sequence"/>
</dbReference>
<feature type="domain" description="NADH:ubiquinone oxidoreductase-like 20kDa subunit" evidence="2">
    <location>
        <begin position="14"/>
        <end position="149"/>
    </location>
</feature>
<sequence length="253" mass="28697">MNKPRAAFFDFAGCEGDQLQIANLEEKLLGLIDIVEVVNFREIMKERSEDYDIAFIEGSATTPHAEERLKRIRKNAEIVVAIGACATISGINAIRNSQDFEKVQERVYGEKADMFESWEKAKSVDSVIHVDYKVHGCPIDRDEFLKVVESIVRGKEPNIPNYPVCVECKLNENICAFERGEFCVGPVTRAGCDSCCVNEGTICWGCRGMIDNPNENAHEEVLEEYGLTAEEVIKKFNLYFGWQREARKNERRG</sequence>
<dbReference type="InterPro" id="IPR006137">
    <property type="entry name" value="NADH_UbQ_OxRdtase-like_20kDa"/>
</dbReference>
<keyword evidence="4" id="KW-1185">Reference proteome</keyword>
<accession>A0ABR5TK70</accession>
<reference evidence="3 4" key="1">
    <citation type="journal article" date="2016" name="Sci. Rep.">
        <title>Metabolic traits of an uncultured archaeal lineage -MSBL1- from brine pools of the Red Sea.</title>
        <authorList>
            <person name="Mwirichia R."/>
            <person name="Alam I."/>
            <person name="Rashid M."/>
            <person name="Vinu M."/>
            <person name="Ba-Alawi W."/>
            <person name="Anthony Kamau A."/>
            <person name="Kamanda Ngugi D."/>
            <person name="Goker M."/>
            <person name="Klenk H.P."/>
            <person name="Bajic V."/>
            <person name="Stingl U."/>
        </authorList>
    </citation>
    <scope>NUCLEOTIDE SEQUENCE [LARGE SCALE GENOMIC DNA]</scope>
    <source>
        <strain evidence="3">SCGC-AAA382M17</strain>
    </source>
</reference>
<dbReference type="EMBL" id="LHYI01000023">
    <property type="protein sequence ID" value="KXB08299.1"/>
    <property type="molecule type" value="Genomic_DNA"/>
</dbReference>
<dbReference type="InterPro" id="IPR051349">
    <property type="entry name" value="Hydrogenase_assoc-protein"/>
</dbReference>
<dbReference type="SUPFAM" id="SSF56770">
    <property type="entry name" value="HydA/Nqo6-like"/>
    <property type="match status" value="1"/>
</dbReference>
<protein>
    <submittedName>
        <fullName evidence="3">NADH:ubiquinone oxidoreductase</fullName>
    </submittedName>
</protein>
<comment type="caution">
    <text evidence="3">The sequence shown here is derived from an EMBL/GenBank/DDBJ whole genome shotgun (WGS) entry which is preliminary data.</text>
</comment>
<proteinExistence type="predicted"/>
<evidence type="ECO:0000313" key="3">
    <source>
        <dbReference type="EMBL" id="KXB08299.1"/>
    </source>
</evidence>
<gene>
    <name evidence="3" type="ORF">AKJ55_01220</name>
</gene>
<evidence type="ECO:0000259" key="2">
    <source>
        <dbReference type="Pfam" id="PF01058"/>
    </source>
</evidence>
<keyword evidence="1" id="KW-0560">Oxidoreductase</keyword>
<evidence type="ECO:0000313" key="4">
    <source>
        <dbReference type="Proteomes" id="UP000070633"/>
    </source>
</evidence>
<dbReference type="Pfam" id="PF01058">
    <property type="entry name" value="Oxidored_q6"/>
    <property type="match status" value="1"/>
</dbReference>
<organism evidence="3 4">
    <name type="scientific">candidate division MSBL1 archaeon SCGC-AAA382M17</name>
    <dbReference type="NCBI Taxonomy" id="1698284"/>
    <lineage>
        <taxon>Archaea</taxon>
        <taxon>Methanobacteriati</taxon>
        <taxon>Methanobacteriota</taxon>
        <taxon>candidate division MSBL1</taxon>
    </lineage>
</organism>
<dbReference type="Gene3D" id="3.40.50.700">
    <property type="entry name" value="NADH:ubiquinone oxidoreductase-like, 20kDa subunit"/>
    <property type="match status" value="1"/>
</dbReference>
<name>A0ABR5TK70_9EURY</name>
<dbReference type="InterPro" id="IPR037024">
    <property type="entry name" value="NiFe_Hase_small_N_sf"/>
</dbReference>
<dbReference type="PANTHER" id="PTHR42845">
    <property type="entry name" value="COENZYME F420-REDUCING HYDROGENASE, GAMMA SUBUNIT"/>
    <property type="match status" value="1"/>
</dbReference>
<evidence type="ECO:0000256" key="1">
    <source>
        <dbReference type="ARBA" id="ARBA00023002"/>
    </source>
</evidence>
<dbReference type="PANTHER" id="PTHR42845:SF1">
    <property type="entry name" value="HYDROGENASE SMALL SUBUNIT"/>
    <property type="match status" value="1"/>
</dbReference>